<sequence>MTIRYVNRKGLVFVVNVRLKGDDSINVHIQLFSTRSPVLVKKTFSIPYGHDGIIPPFDFNDLEEGIRHMLAIMYRNTTFDEFKHEDMTELVDILIMNGAPVVDIQVFDEYDVCTNVCV</sequence>
<dbReference type="EMBL" id="AY438560">
    <property type="protein sequence ID" value="AAR32713.1"/>
    <property type="molecule type" value="Genomic_DNA"/>
</dbReference>
<name>Q6T399_9VIRU</name>
<proteinExistence type="predicted"/>
<organism evidence="2">
    <name type="scientific">Tomato leaf curl betasatellite</name>
    <dbReference type="NCBI Taxonomy" id="220812"/>
    <lineage>
        <taxon>Viruses</taxon>
        <taxon>Viruses incertae sedis</taxon>
        <taxon>Tolecusatellitidae</taxon>
        <taxon>Betasatellite</taxon>
        <taxon>Betasatellite solanisrilankaense</taxon>
    </lineage>
</organism>
<evidence type="ECO:0000313" key="2">
    <source>
        <dbReference type="EMBL" id="AAR32713.1"/>
    </source>
</evidence>
<evidence type="ECO:0000259" key="1">
    <source>
        <dbReference type="Pfam" id="PF09593"/>
    </source>
</evidence>
<dbReference type="Pfam" id="PF09593">
    <property type="entry name" value="Pathogen_betaC1"/>
    <property type="match status" value="1"/>
</dbReference>
<reference evidence="2" key="1">
    <citation type="submission" date="2003-10" db="EMBL/GenBank/DDBJ databases">
        <title>Nucleotide sequence of DNA beta associated with tomato leaf curl disease from Coimbatore, Tamil Nadu.</title>
        <authorList>
            <person name="Sivalingam P.N."/>
            <person name="Malathi V.G."/>
            <person name="Varma A."/>
        </authorList>
    </citation>
    <scope>NUCLEOTIDE SEQUENCE</scope>
</reference>
<accession>Q6T399</accession>
<protein>
    <submittedName>
        <fullName evidence="2">C1</fullName>
    </submittedName>
</protein>
<feature type="domain" description="Cotton leaf-curl disease DNA-betaC1" evidence="1">
    <location>
        <begin position="2"/>
        <end position="118"/>
    </location>
</feature>
<dbReference type="InterPro" id="IPR018583">
    <property type="entry name" value="CLCuD_DNA-betaC1"/>
</dbReference>
<gene>
    <name evidence="2" type="primary">C1</name>
</gene>